<dbReference type="Proteomes" id="UP000390335">
    <property type="component" value="Unassembled WGS sequence"/>
</dbReference>
<gene>
    <name evidence="1" type="ORF">RsS93_47080</name>
</gene>
<name>A0ABQ0Z9B5_9HYPH</name>
<sequence length="82" mass="8880">MAVAAHRKTCAKALGIIGQKTDGAQQFRYALIDRVMSFTQAKLADWLGNDVADPPARIEAGMRILRSSAPPSGGRLRTARTR</sequence>
<accession>A0ABQ0Z9B5</accession>
<dbReference type="EMBL" id="BLAJ01000006">
    <property type="protein sequence ID" value="GES52094.1"/>
    <property type="molecule type" value="Genomic_DNA"/>
</dbReference>
<evidence type="ECO:0000313" key="2">
    <source>
        <dbReference type="Proteomes" id="UP000390335"/>
    </source>
</evidence>
<proteinExistence type="predicted"/>
<protein>
    <submittedName>
        <fullName evidence="1">Uncharacterized protein</fullName>
    </submittedName>
</protein>
<evidence type="ECO:0000313" key="1">
    <source>
        <dbReference type="EMBL" id="GES52094.1"/>
    </source>
</evidence>
<reference evidence="1 2" key="1">
    <citation type="journal article" date="2020" name="Genome Biol. Evol.">
        <title>Rhizobium dioscoreae sp. nov., a plant growth-promoting bacterium isolated from yam (Dioscorea species).</title>
        <authorList>
            <person name="Ouyabe M."/>
            <person name="Tanaka N."/>
            <person name="Shiwa Y."/>
            <person name="Fujita N."/>
            <person name="Kikuno H."/>
            <person name="Babil P."/>
            <person name="Shiwachi H."/>
        </authorList>
    </citation>
    <scope>NUCLEOTIDE SEQUENCE [LARGE SCALE GENOMIC DNA]</scope>
    <source>
        <strain evidence="1 2">S-93</strain>
    </source>
</reference>
<comment type="caution">
    <text evidence="1">The sequence shown here is derived from an EMBL/GenBank/DDBJ whole genome shotgun (WGS) entry which is preliminary data.</text>
</comment>
<keyword evidence="2" id="KW-1185">Reference proteome</keyword>
<organism evidence="1 2">
    <name type="scientific">Rhizobium dioscoreae</name>
    <dbReference type="NCBI Taxonomy" id="2653122"/>
    <lineage>
        <taxon>Bacteria</taxon>
        <taxon>Pseudomonadati</taxon>
        <taxon>Pseudomonadota</taxon>
        <taxon>Alphaproteobacteria</taxon>
        <taxon>Hyphomicrobiales</taxon>
        <taxon>Rhizobiaceae</taxon>
        <taxon>Rhizobium/Agrobacterium group</taxon>
        <taxon>Rhizobium</taxon>
    </lineage>
</organism>